<organism evidence="2">
    <name type="scientific">Sus scrofa</name>
    <name type="common">Pig</name>
    <dbReference type="NCBI Taxonomy" id="9823"/>
    <lineage>
        <taxon>Eukaryota</taxon>
        <taxon>Metazoa</taxon>
        <taxon>Chordata</taxon>
        <taxon>Craniata</taxon>
        <taxon>Vertebrata</taxon>
        <taxon>Euteleostomi</taxon>
        <taxon>Mammalia</taxon>
        <taxon>Eutheria</taxon>
        <taxon>Laurasiatheria</taxon>
        <taxon>Artiodactyla</taxon>
        <taxon>Suina</taxon>
        <taxon>Suidae</taxon>
        <taxon>Sus</taxon>
    </lineage>
</organism>
<dbReference type="EMBL" id="DQIR01050092">
    <property type="protein sequence ID" value="HDA05568.1"/>
    <property type="molecule type" value="Transcribed_RNA"/>
</dbReference>
<name>A0A480G001_PIG</name>
<feature type="compositionally biased region" description="Low complexity" evidence="1">
    <location>
        <begin position="72"/>
        <end position="94"/>
    </location>
</feature>
<evidence type="ECO:0000313" key="2">
    <source>
        <dbReference type="EMBL" id="HDA05568.1"/>
    </source>
</evidence>
<reference evidence="2" key="1">
    <citation type="journal article" date="2019" name="PeerJ">
        <title>Genes of the pig, Sus scrofa, reconstructed with EvidentialGene.</title>
        <authorList>
            <person name="Gilbert D.G."/>
        </authorList>
    </citation>
    <scope>NUCLEOTIDE SEQUENCE</scope>
</reference>
<feature type="region of interest" description="Disordered" evidence="1">
    <location>
        <begin position="72"/>
        <end position="112"/>
    </location>
</feature>
<dbReference type="AlphaFoldDB" id="A0A480G001"/>
<evidence type="ECO:0000256" key="1">
    <source>
        <dbReference type="SAM" id="MobiDB-lite"/>
    </source>
</evidence>
<sequence length="112" mass="12119">MDFCLKASSLEDRSSSLLYLGSSRNCLLISLSLSSCWAFSSPKAFPPCKSRVWLIAQPMLVEMLEETDQAATSLSAGSPLPAAAWRPSSQTSPFAPFPPPLSPRPHFPIGFC</sequence>
<proteinExistence type="predicted"/>
<protein>
    <submittedName>
        <fullName evidence="2">Allograft inflammatory factor 1</fullName>
    </submittedName>
</protein>
<dbReference type="EMBL" id="DQIR01050091">
    <property type="protein sequence ID" value="HDA05567.1"/>
    <property type="molecule type" value="Transcribed_RNA"/>
</dbReference>
<accession>A0A480G001</accession>
<feature type="compositionally biased region" description="Pro residues" evidence="1">
    <location>
        <begin position="95"/>
        <end position="106"/>
    </location>
</feature>